<feature type="domain" description="Putative regulatory protein FmdB zinc ribbon" evidence="2">
    <location>
        <begin position="5"/>
        <end position="43"/>
    </location>
</feature>
<proteinExistence type="predicted"/>
<dbReference type="EMBL" id="JAVDVQ010000020">
    <property type="protein sequence ID" value="MDR7084255.1"/>
    <property type="molecule type" value="Genomic_DNA"/>
</dbReference>
<feature type="region of interest" description="Disordered" evidence="1">
    <location>
        <begin position="89"/>
        <end position="124"/>
    </location>
</feature>
<dbReference type="NCBIfam" id="TIGR02605">
    <property type="entry name" value="CxxC_CxxC_SSSS"/>
    <property type="match status" value="1"/>
</dbReference>
<dbReference type="SMART" id="SM00834">
    <property type="entry name" value="CxxC_CXXC_SSSS"/>
    <property type="match status" value="1"/>
</dbReference>
<sequence length="124" mass="13583">MARLLFDYRCTRCRADVELFMDTPAPATTVCPACAGESRRRYTSRGLALTGQSLRAVAPASGGIDCRDNPDVPGLCHVAPSARRRLIARHRGDTDTYEAETKRQTREFEATGPAPLDQVISHGH</sequence>
<organism evidence="3 4">
    <name type="scientific">Arthrobacter ginsengisoli</name>
    <dbReference type="NCBI Taxonomy" id="1356565"/>
    <lineage>
        <taxon>Bacteria</taxon>
        <taxon>Bacillati</taxon>
        <taxon>Actinomycetota</taxon>
        <taxon>Actinomycetes</taxon>
        <taxon>Micrococcales</taxon>
        <taxon>Micrococcaceae</taxon>
        <taxon>Arthrobacter</taxon>
    </lineage>
</organism>
<keyword evidence="4" id="KW-1185">Reference proteome</keyword>
<evidence type="ECO:0000313" key="3">
    <source>
        <dbReference type="EMBL" id="MDR7084255.1"/>
    </source>
</evidence>
<gene>
    <name evidence="3" type="ORF">J2X01_003563</name>
</gene>
<dbReference type="Proteomes" id="UP001252243">
    <property type="component" value="Unassembled WGS sequence"/>
</dbReference>
<name>A0ABU1UGJ4_9MICC</name>
<dbReference type="RefSeq" id="WP_310060374.1">
    <property type="nucleotide sequence ID" value="NZ_JAVDVQ010000020.1"/>
</dbReference>
<comment type="caution">
    <text evidence="3">The sequence shown here is derived from an EMBL/GenBank/DDBJ whole genome shotgun (WGS) entry which is preliminary data.</text>
</comment>
<evidence type="ECO:0000259" key="2">
    <source>
        <dbReference type="SMART" id="SM00834"/>
    </source>
</evidence>
<reference evidence="3 4" key="1">
    <citation type="submission" date="2023-07" db="EMBL/GenBank/DDBJ databases">
        <title>Sorghum-associated microbial communities from plants grown in Nebraska, USA.</title>
        <authorList>
            <person name="Schachtman D."/>
        </authorList>
    </citation>
    <scope>NUCLEOTIDE SEQUENCE [LARGE SCALE GENOMIC DNA]</scope>
    <source>
        <strain evidence="3 4">BE167</strain>
    </source>
</reference>
<protein>
    <submittedName>
        <fullName evidence="3">FmdB family regulatory protein</fullName>
    </submittedName>
</protein>
<dbReference type="InterPro" id="IPR013429">
    <property type="entry name" value="Regulatory_FmdB_Zinc_ribbon"/>
</dbReference>
<evidence type="ECO:0000256" key="1">
    <source>
        <dbReference type="SAM" id="MobiDB-lite"/>
    </source>
</evidence>
<evidence type="ECO:0000313" key="4">
    <source>
        <dbReference type="Proteomes" id="UP001252243"/>
    </source>
</evidence>
<feature type="compositionally biased region" description="Basic and acidic residues" evidence="1">
    <location>
        <begin position="90"/>
        <end position="109"/>
    </location>
</feature>
<accession>A0ABU1UGJ4</accession>